<dbReference type="PANTHER" id="PTHR24416:SF257">
    <property type="entry name" value="TYROSINE-PROTEIN KINASE MER"/>
    <property type="match status" value="1"/>
</dbReference>
<keyword evidence="25" id="KW-0675">Receptor</keyword>
<evidence type="ECO:0000256" key="12">
    <source>
        <dbReference type="ARBA" id="ARBA00022679"/>
    </source>
</evidence>
<comment type="similarity">
    <text evidence="3">Belongs to the fibulin family.</text>
</comment>
<keyword evidence="23" id="KW-0829">Tyrosine-protein kinase</keyword>
<evidence type="ECO:0000256" key="23">
    <source>
        <dbReference type="ARBA" id="ARBA00023137"/>
    </source>
</evidence>
<dbReference type="InterPro" id="IPR008266">
    <property type="entry name" value="Tyr_kinase_AS"/>
</dbReference>
<dbReference type="CDD" id="cd00033">
    <property type="entry name" value="CCP"/>
    <property type="match status" value="1"/>
</dbReference>
<feature type="transmembrane region" description="Helical" evidence="37">
    <location>
        <begin position="489"/>
        <end position="512"/>
    </location>
</feature>
<dbReference type="FunFam" id="2.60.40.10:FF:001050">
    <property type="entry name" value="MER proto-oncogene, tyrosine kinase"/>
    <property type="match status" value="1"/>
</dbReference>
<evidence type="ECO:0000256" key="31">
    <source>
        <dbReference type="ARBA" id="ARBA00077110"/>
    </source>
</evidence>
<keyword evidence="10" id="KW-0597">Phosphoprotein</keyword>
<evidence type="ECO:0000256" key="20">
    <source>
        <dbReference type="ARBA" id="ARBA00022889"/>
    </source>
</evidence>
<evidence type="ECO:0000256" key="32">
    <source>
        <dbReference type="ARBA" id="ARBA00082356"/>
    </source>
</evidence>
<feature type="binding site" evidence="35">
    <location>
        <position position="607"/>
    </location>
    <ligand>
        <name>ATP</name>
        <dbReference type="ChEBI" id="CHEBI:30616"/>
    </ligand>
</feature>
<dbReference type="InterPro" id="IPR000742">
    <property type="entry name" value="EGF"/>
</dbReference>
<comment type="subcellular location">
    <subcellularLocation>
        <location evidence="1">Cell membrane</location>
        <topology evidence="1">Single-pass type I membrane protein</topology>
    </subcellularLocation>
    <subcellularLocation>
        <location evidence="2">Secreted</location>
        <location evidence="2">Extracellular space</location>
        <location evidence="2">Extracellular matrix</location>
    </subcellularLocation>
</comment>
<dbReference type="InterPro" id="IPR017441">
    <property type="entry name" value="Protein_kinase_ATP_BS"/>
</dbReference>
<dbReference type="PROSITE" id="PS50835">
    <property type="entry name" value="IG_LIKE"/>
    <property type="match status" value="1"/>
</dbReference>
<evidence type="ECO:0000259" key="39">
    <source>
        <dbReference type="PROSITE" id="PS50026"/>
    </source>
</evidence>
<comment type="caution">
    <text evidence="43">The sequence shown here is derived from an EMBL/GenBank/DDBJ whole genome shotgun (WGS) entry which is preliminary data.</text>
</comment>
<dbReference type="PROSITE" id="PS50026">
    <property type="entry name" value="EGF_3"/>
    <property type="match status" value="2"/>
</dbReference>
<dbReference type="SUPFAM" id="SSF56112">
    <property type="entry name" value="Protein kinase-like (PK-like)"/>
    <property type="match status" value="1"/>
</dbReference>
<dbReference type="InterPro" id="IPR036116">
    <property type="entry name" value="FN3_sf"/>
</dbReference>
<keyword evidence="11 34" id="KW-0768">Sushi</keyword>
<dbReference type="InterPro" id="IPR003961">
    <property type="entry name" value="FN3_dom"/>
</dbReference>
<sequence>MENSSRSPPAVLYPLSAAGQARPTPRNPSLATSTELEAGLSPWRRLSGSFVEAAERPRTARPRIGVVEVVRKGSPRVPGSDSAEVCLAAMERSRGLPLLLLLLLLLASSAEGLASGKREAKEFGLTTSTKIASQYYQFDDNEVTTMKAAFSISNAQHSDNGSYSCKLKIQNEEIESDPILILLEGLPHFIKQPQGLNVTRNKPFNLTCHAVGPPEPVEIRWHWNSNQIPKKTDLSPSVLSMPGLNEAAVFHCEAHNKKGLATSSEARINIKELPSPPMKVHVLSARAHTVLLSWVPGFDGYSPLSSCSILVKEVDAPSNMIFNTSVPPHQYLIQNLSAMKDYNISVSCMNEIGWSSLSPWIMSSTTEGAPSAPPLNVTISVNESSSSVIIKWIKPPASQMNGKLQSYRISHVWQTSERSMNFSTSANKDTNVIHIPFVATNVTCIVQVAAVTNGGAGPFSDPVAMFIPSNGLISVAPSTTLESRNTDSLTIILGFICGVVVIGLILYISVIIRKKITEETKFGYAFNGQETELAVNYRVKKSYGRRTVELTLGNLGVNEELQEKLQDVMIVRNNLALGKILGEGEFGSVMEGSLSNPDGTTQKVAVKTMKLDSFSQREIEEFLREAACMKDFDHPNVIKLLGVCIEPSSQQVPKPMVILPFMKYGDLHSFLLRLRLGVCSQYVPLQILLKFMIHIALGMEYLSSKHFLHRDLAARNCMLRDDMTVCVADFGLSKKIYSGDYYRQGRIAKMPVKWIAIESLADRVYTTKSDVWAFGVTMWEIATRGMTPYPGVQNHEIYDYLLHGHRLKQPEGCLDDLYEIMYSCWRADPVDRPTFSELKLHLEKILESLPALSEPSIPKLLSSRLRGRWARSPWPGCAVGEKSSRYSKPAPSRGSGRRESCGARLSCLAAAPRSPCRSRLLAGQESSASAAGRAAVGAEKLPVTHSTLLPGHRNSSSAPAMICGRPHSLSSLVLFLCLATGQELQASQNCMTKQQLLATIRQMQQFLKGQETRFVEGLRIMKHRLTTLQNTVTKAIPDPQTVFCSTLEAPMNGKKFGTKNLVDHEVHFTCDPGFQLIGSSSRVCQPNGSWTGKVPHCKDISLCTNHQCQNGGTCTETGDQVQCICSQGWTGPNCQYQTQTVPPAWRINDPAFSRKPRCAQLDRMQHCSCEAGFHMSGTAENSICQDVNECEIYKLEGAPRLCMHACINTPGSYHCSCPPGYKLFNNGKNCEDIDECALSLHSCTRGTTCINIGGSFQCVKPECPQTGGNVSYVKTSLFQCERNPCPMDSRSCHQAPKTISFHYLPLPSNLATPTPLFRMATASAPGRPGPDSLRFGIIGGNSRGHFVMQRSDRQTGELMLVQRLQGPQTITVEVEMSEYLDRTFQAKHVSKITIFVSVYEF</sequence>
<dbReference type="PANTHER" id="PTHR24416">
    <property type="entry name" value="TYROSINE-PROTEIN KINASE RECEPTOR"/>
    <property type="match status" value="1"/>
</dbReference>
<keyword evidence="16 35" id="KW-0547">Nucleotide-binding</keyword>
<dbReference type="Gene3D" id="2.10.25.10">
    <property type="entry name" value="Laminin"/>
    <property type="match status" value="4"/>
</dbReference>
<evidence type="ECO:0000256" key="10">
    <source>
        <dbReference type="ARBA" id="ARBA00022553"/>
    </source>
</evidence>
<dbReference type="CDD" id="cd00063">
    <property type="entry name" value="FN3"/>
    <property type="match status" value="2"/>
</dbReference>
<dbReference type="SUPFAM" id="SSF49265">
    <property type="entry name" value="Fibronectin type III"/>
    <property type="match status" value="1"/>
</dbReference>
<name>A0AAW1CCP8_CROAD</name>
<feature type="transmembrane region" description="Helical" evidence="37">
    <location>
        <begin position="682"/>
        <end position="702"/>
    </location>
</feature>
<dbReference type="Pfam" id="PF07714">
    <property type="entry name" value="PK_Tyr_Ser-Thr"/>
    <property type="match status" value="1"/>
</dbReference>
<keyword evidence="8" id="KW-0272">Extracellular matrix</keyword>
<dbReference type="Gene3D" id="1.10.510.10">
    <property type="entry name" value="Transferase(Phosphotransferase) domain 1"/>
    <property type="match status" value="1"/>
</dbReference>
<dbReference type="PROSITE" id="PS00022">
    <property type="entry name" value="EGF_1"/>
    <property type="match status" value="1"/>
</dbReference>
<evidence type="ECO:0000256" key="19">
    <source>
        <dbReference type="ARBA" id="ARBA00022840"/>
    </source>
</evidence>
<evidence type="ECO:0000256" key="30">
    <source>
        <dbReference type="ARBA" id="ARBA00070212"/>
    </source>
</evidence>
<keyword evidence="12" id="KW-0808">Transferase</keyword>
<dbReference type="SMART" id="SM00179">
    <property type="entry name" value="EGF_CA"/>
    <property type="match status" value="3"/>
</dbReference>
<dbReference type="PROSITE" id="PS50853">
    <property type="entry name" value="FN3"/>
    <property type="match status" value="2"/>
</dbReference>
<dbReference type="FunFam" id="2.60.40.10:FF:000834">
    <property type="entry name" value="Proto-oncogene tyrosine-protein kinase MER"/>
    <property type="match status" value="1"/>
</dbReference>
<evidence type="ECO:0000256" key="16">
    <source>
        <dbReference type="ARBA" id="ARBA00022741"/>
    </source>
</evidence>
<feature type="domain" description="Fibronectin type-III" evidence="41">
    <location>
        <begin position="276"/>
        <end position="369"/>
    </location>
</feature>
<dbReference type="InterPro" id="IPR000719">
    <property type="entry name" value="Prot_kinase_dom"/>
</dbReference>
<feature type="domain" description="Protein kinase" evidence="38">
    <location>
        <begin position="575"/>
        <end position="852"/>
    </location>
</feature>
<dbReference type="FunFam" id="1.10.510.10:FF:000089">
    <property type="entry name" value="Tyrosine-protein kinase receptor TYRO3"/>
    <property type="match status" value="1"/>
</dbReference>
<evidence type="ECO:0000256" key="14">
    <source>
        <dbReference type="ARBA" id="ARBA00022729"/>
    </source>
</evidence>
<dbReference type="InterPro" id="IPR007110">
    <property type="entry name" value="Ig-like_dom"/>
</dbReference>
<dbReference type="Pfam" id="PF12662">
    <property type="entry name" value="cEGF"/>
    <property type="match status" value="1"/>
</dbReference>
<keyword evidence="19 35" id="KW-0067">ATP-binding</keyword>
<evidence type="ECO:0000259" key="40">
    <source>
        <dbReference type="PROSITE" id="PS50835"/>
    </source>
</evidence>
<evidence type="ECO:0000313" key="44">
    <source>
        <dbReference type="Proteomes" id="UP001474421"/>
    </source>
</evidence>
<keyword evidence="27" id="KW-0393">Immunoglobulin domain</keyword>
<dbReference type="InterPro" id="IPR001245">
    <property type="entry name" value="Ser-Thr/Tyr_kinase_cat_dom"/>
</dbReference>
<evidence type="ECO:0000256" key="27">
    <source>
        <dbReference type="ARBA" id="ARBA00023319"/>
    </source>
</evidence>
<dbReference type="InterPro" id="IPR020635">
    <property type="entry name" value="Tyr_kinase_cat_dom"/>
</dbReference>
<keyword evidence="9 33" id="KW-0245">EGF-like domain</keyword>
<dbReference type="SMART" id="SM00032">
    <property type="entry name" value="CCP"/>
    <property type="match status" value="1"/>
</dbReference>
<dbReference type="PROSITE" id="PS01187">
    <property type="entry name" value="EGF_CA"/>
    <property type="match status" value="1"/>
</dbReference>
<dbReference type="InterPro" id="IPR011009">
    <property type="entry name" value="Kinase-like_dom_sf"/>
</dbReference>
<keyword evidence="26" id="KW-0325">Glycoprotein</keyword>
<evidence type="ECO:0000256" key="13">
    <source>
        <dbReference type="ARBA" id="ARBA00022692"/>
    </source>
</evidence>
<dbReference type="SUPFAM" id="SSF48726">
    <property type="entry name" value="Immunoglobulin"/>
    <property type="match status" value="1"/>
</dbReference>
<dbReference type="GO" id="GO:0016477">
    <property type="term" value="P:cell migration"/>
    <property type="evidence" value="ECO:0007669"/>
    <property type="project" value="TreeGrafter"/>
</dbReference>
<protein>
    <recommendedName>
        <fullName evidence="30">Tyrosine-protein kinase Mer</fullName>
        <ecNumber evidence="5">2.7.10.1</ecNumber>
    </recommendedName>
    <alternativeName>
        <fullName evidence="31">Proto-oncogene c-Mer</fullName>
    </alternativeName>
    <alternativeName>
        <fullName evidence="32">Receptor tyrosine kinase MerTK</fullName>
    </alternativeName>
</protein>
<feature type="domain" description="EGF-like" evidence="39">
    <location>
        <begin position="1186"/>
        <end position="1231"/>
    </location>
</feature>
<dbReference type="PROSITE" id="PS00107">
    <property type="entry name" value="PROTEIN_KINASE_ATP"/>
    <property type="match status" value="1"/>
</dbReference>
<keyword evidence="17 43" id="KW-0418">Kinase</keyword>
<dbReference type="InterPro" id="IPR055088">
    <property type="entry name" value="Fibulin_C"/>
</dbReference>
<evidence type="ECO:0000256" key="28">
    <source>
        <dbReference type="ARBA" id="ARBA00051243"/>
    </source>
</evidence>
<dbReference type="InterPro" id="IPR036179">
    <property type="entry name" value="Ig-like_dom_sf"/>
</dbReference>
<feature type="disulfide bond" evidence="34">
    <location>
        <begin position="1070"/>
        <end position="1097"/>
    </location>
</feature>
<dbReference type="FunFam" id="2.10.25.10:FF:000008">
    <property type="entry name" value="Signal peptide, CUB domain, EGF-like 2"/>
    <property type="match status" value="1"/>
</dbReference>
<evidence type="ECO:0000256" key="24">
    <source>
        <dbReference type="ARBA" id="ARBA00023157"/>
    </source>
</evidence>
<dbReference type="PROSITE" id="PS01186">
    <property type="entry name" value="EGF_2"/>
    <property type="match status" value="2"/>
</dbReference>
<evidence type="ECO:0000256" key="5">
    <source>
        <dbReference type="ARBA" id="ARBA00011902"/>
    </source>
</evidence>
<evidence type="ECO:0000256" key="17">
    <source>
        <dbReference type="ARBA" id="ARBA00022777"/>
    </source>
</evidence>
<evidence type="ECO:0000256" key="15">
    <source>
        <dbReference type="ARBA" id="ARBA00022737"/>
    </source>
</evidence>
<dbReference type="Pfam" id="PF13895">
    <property type="entry name" value="Ig_2"/>
    <property type="match status" value="1"/>
</dbReference>
<dbReference type="SMART" id="SM00060">
    <property type="entry name" value="FN3"/>
    <property type="match status" value="2"/>
</dbReference>
<dbReference type="PROSITE" id="PS50923">
    <property type="entry name" value="SUSHI"/>
    <property type="match status" value="1"/>
</dbReference>
<dbReference type="Pfam" id="PF22914">
    <property type="entry name" value="Fibulin_C"/>
    <property type="match status" value="1"/>
</dbReference>
<evidence type="ECO:0000256" key="25">
    <source>
        <dbReference type="ARBA" id="ARBA00023170"/>
    </source>
</evidence>
<dbReference type="FunFam" id="2.60.40.10:FF:000296">
    <property type="entry name" value="Tyrosine-protein kinase receptor TYRO3"/>
    <property type="match status" value="1"/>
</dbReference>
<dbReference type="InterPro" id="IPR013783">
    <property type="entry name" value="Ig-like_fold"/>
</dbReference>
<dbReference type="SMART" id="SM00409">
    <property type="entry name" value="IG"/>
    <property type="match status" value="2"/>
</dbReference>
<evidence type="ECO:0000256" key="9">
    <source>
        <dbReference type="ARBA" id="ARBA00022536"/>
    </source>
</evidence>
<dbReference type="PROSITE" id="PS00109">
    <property type="entry name" value="PROTEIN_KINASE_TYR"/>
    <property type="match status" value="1"/>
</dbReference>
<evidence type="ECO:0000259" key="38">
    <source>
        <dbReference type="PROSITE" id="PS50011"/>
    </source>
</evidence>
<evidence type="ECO:0000256" key="18">
    <source>
        <dbReference type="ARBA" id="ARBA00022837"/>
    </source>
</evidence>
<dbReference type="GO" id="GO:0043235">
    <property type="term" value="C:receptor complex"/>
    <property type="evidence" value="ECO:0007669"/>
    <property type="project" value="TreeGrafter"/>
</dbReference>
<dbReference type="SUPFAM" id="SSF57535">
    <property type="entry name" value="Complement control module/SCR domain"/>
    <property type="match status" value="1"/>
</dbReference>
<evidence type="ECO:0000256" key="4">
    <source>
        <dbReference type="ARBA" id="ARBA00006692"/>
    </source>
</evidence>
<reference evidence="43 44" key="1">
    <citation type="journal article" date="2024" name="Proc. Natl. Acad. Sci. U.S.A.">
        <title>The genetic regulatory architecture and epigenomic basis for age-related changes in rattlesnake venom.</title>
        <authorList>
            <person name="Hogan M.P."/>
            <person name="Holding M.L."/>
            <person name="Nystrom G.S."/>
            <person name="Colston T.J."/>
            <person name="Bartlett D.A."/>
            <person name="Mason A.J."/>
            <person name="Ellsworth S.A."/>
            <person name="Rautsaw R.M."/>
            <person name="Lawrence K.C."/>
            <person name="Strickland J.L."/>
            <person name="He B."/>
            <person name="Fraser P."/>
            <person name="Margres M.J."/>
            <person name="Gilbert D.M."/>
            <person name="Gibbs H.L."/>
            <person name="Parkinson C.L."/>
            <person name="Rokyta D.R."/>
        </authorList>
    </citation>
    <scope>NUCLEOTIDE SEQUENCE [LARGE SCALE GENOMIC DNA]</scope>
    <source>
        <strain evidence="43">DRR0105</strain>
    </source>
</reference>
<evidence type="ECO:0000256" key="2">
    <source>
        <dbReference type="ARBA" id="ARBA00004498"/>
    </source>
</evidence>
<evidence type="ECO:0000256" key="8">
    <source>
        <dbReference type="ARBA" id="ARBA00022530"/>
    </source>
</evidence>
<organism evidence="43 44">
    <name type="scientific">Crotalus adamanteus</name>
    <name type="common">Eastern diamondback rattlesnake</name>
    <dbReference type="NCBI Taxonomy" id="8729"/>
    <lineage>
        <taxon>Eukaryota</taxon>
        <taxon>Metazoa</taxon>
        <taxon>Chordata</taxon>
        <taxon>Craniata</taxon>
        <taxon>Vertebrata</taxon>
        <taxon>Euteleostomi</taxon>
        <taxon>Lepidosauria</taxon>
        <taxon>Squamata</taxon>
        <taxon>Bifurcata</taxon>
        <taxon>Unidentata</taxon>
        <taxon>Episquamata</taxon>
        <taxon>Toxicofera</taxon>
        <taxon>Serpentes</taxon>
        <taxon>Colubroidea</taxon>
        <taxon>Viperidae</taxon>
        <taxon>Crotalinae</taxon>
        <taxon>Crotalus</taxon>
    </lineage>
</organism>
<dbReference type="Pfam" id="PF00008">
    <property type="entry name" value="EGF"/>
    <property type="match status" value="1"/>
</dbReference>
<evidence type="ECO:0000259" key="41">
    <source>
        <dbReference type="PROSITE" id="PS50853"/>
    </source>
</evidence>
<dbReference type="InterPro" id="IPR001881">
    <property type="entry name" value="EGF-like_Ca-bd_dom"/>
</dbReference>
<dbReference type="Gene3D" id="2.10.70.10">
    <property type="entry name" value="Complement Module, domain 1"/>
    <property type="match status" value="1"/>
</dbReference>
<accession>A0AAW1CCP8</accession>
<dbReference type="FunFam" id="2.10.70.10:FF:000064">
    <property type="entry name" value="Fibulin 7"/>
    <property type="match status" value="1"/>
</dbReference>
<dbReference type="Pfam" id="PF00041">
    <property type="entry name" value="fn3"/>
    <property type="match status" value="2"/>
</dbReference>
<feature type="domain" description="Ig-like" evidence="40">
    <location>
        <begin position="187"/>
        <end position="269"/>
    </location>
</feature>
<evidence type="ECO:0000256" key="33">
    <source>
        <dbReference type="PROSITE-ProRule" id="PRU00076"/>
    </source>
</evidence>
<feature type="domain" description="Fibronectin type-III" evidence="41">
    <location>
        <begin position="373"/>
        <end position="470"/>
    </location>
</feature>
<keyword evidence="6" id="KW-1003">Cell membrane</keyword>
<dbReference type="Gene3D" id="3.30.200.20">
    <property type="entry name" value="Phosphorylase Kinase, domain 1"/>
    <property type="match status" value="1"/>
</dbReference>
<dbReference type="PROSITE" id="PS50011">
    <property type="entry name" value="PROTEIN_KINASE_DOM"/>
    <property type="match status" value="1"/>
</dbReference>
<comment type="subunit">
    <text evidence="29">Interacts (upon activation) with TNK2; stimulates TNK2 autophosphorylation. Interacts (via N-terminus) with extracellular ligands LGALS3, TUB, TULP1 and GAS6. Interacts with VAV1 in a phosphotyrosine-independent manner. Interacts with TIMD4; this interaction enhances TIMD4-mediated efferocytosis.</text>
</comment>
<dbReference type="InterPro" id="IPR018097">
    <property type="entry name" value="EGF_Ca-bd_CS"/>
</dbReference>
<dbReference type="GO" id="GO:0006909">
    <property type="term" value="P:phagocytosis"/>
    <property type="evidence" value="ECO:0007669"/>
    <property type="project" value="TreeGrafter"/>
</dbReference>
<comment type="catalytic activity">
    <reaction evidence="28">
        <text>L-tyrosyl-[protein] + ATP = O-phospho-L-tyrosyl-[protein] + ADP + H(+)</text>
        <dbReference type="Rhea" id="RHEA:10596"/>
        <dbReference type="Rhea" id="RHEA-COMP:10136"/>
        <dbReference type="Rhea" id="RHEA-COMP:20101"/>
        <dbReference type="ChEBI" id="CHEBI:15378"/>
        <dbReference type="ChEBI" id="CHEBI:30616"/>
        <dbReference type="ChEBI" id="CHEBI:46858"/>
        <dbReference type="ChEBI" id="CHEBI:61978"/>
        <dbReference type="ChEBI" id="CHEBI:456216"/>
        <dbReference type="EC" id="2.7.10.1"/>
    </reaction>
</comment>
<dbReference type="GO" id="GO:0007155">
    <property type="term" value="P:cell adhesion"/>
    <property type="evidence" value="ECO:0007669"/>
    <property type="project" value="UniProtKB-KW"/>
</dbReference>
<feature type="region of interest" description="Disordered" evidence="36">
    <location>
        <begin position="1"/>
        <end position="36"/>
    </location>
</feature>
<keyword evidence="15" id="KW-0677">Repeat</keyword>
<evidence type="ECO:0000256" key="21">
    <source>
        <dbReference type="ARBA" id="ARBA00022989"/>
    </source>
</evidence>
<dbReference type="GO" id="GO:0005509">
    <property type="term" value="F:calcium ion binding"/>
    <property type="evidence" value="ECO:0007669"/>
    <property type="project" value="InterPro"/>
</dbReference>
<dbReference type="InterPro" id="IPR050122">
    <property type="entry name" value="RTK"/>
</dbReference>
<comment type="caution">
    <text evidence="33">Lacks conserved residue(s) required for the propagation of feature annotation.</text>
</comment>
<dbReference type="InterPro" id="IPR035976">
    <property type="entry name" value="Sushi/SCR/CCP_sf"/>
</dbReference>
<keyword evidence="24 33" id="KW-1015">Disulfide bond</keyword>
<dbReference type="InterPro" id="IPR000152">
    <property type="entry name" value="EGF-type_Asp/Asn_hydroxyl_site"/>
</dbReference>
<dbReference type="GO" id="GO:0007399">
    <property type="term" value="P:nervous system development"/>
    <property type="evidence" value="ECO:0007669"/>
    <property type="project" value="TreeGrafter"/>
</dbReference>
<dbReference type="PROSITE" id="PS00010">
    <property type="entry name" value="ASX_HYDROXYL"/>
    <property type="match status" value="1"/>
</dbReference>
<keyword evidence="21 37" id="KW-1133">Transmembrane helix</keyword>
<evidence type="ECO:0000256" key="35">
    <source>
        <dbReference type="PROSITE-ProRule" id="PRU10141"/>
    </source>
</evidence>
<keyword evidence="14" id="KW-0732">Signal</keyword>
<keyword evidence="13 37" id="KW-0812">Transmembrane</keyword>
<gene>
    <name evidence="43" type="ORF">NXF25_003304</name>
</gene>
<dbReference type="FunFam" id="3.30.200.20:FF:000111">
    <property type="entry name" value="Tyrosine-protein kinase receptor TYRO3"/>
    <property type="match status" value="1"/>
</dbReference>
<evidence type="ECO:0000256" key="34">
    <source>
        <dbReference type="PROSITE-ProRule" id="PRU00302"/>
    </source>
</evidence>
<dbReference type="InterPro" id="IPR003599">
    <property type="entry name" value="Ig_sub"/>
</dbReference>
<feature type="region of interest" description="Disordered" evidence="36">
    <location>
        <begin position="880"/>
        <end position="899"/>
    </location>
</feature>
<dbReference type="GO" id="GO:0005524">
    <property type="term" value="F:ATP binding"/>
    <property type="evidence" value="ECO:0007669"/>
    <property type="project" value="UniProtKB-UniRule"/>
</dbReference>
<evidence type="ECO:0000256" key="1">
    <source>
        <dbReference type="ARBA" id="ARBA00004251"/>
    </source>
</evidence>
<dbReference type="GO" id="GO:0007169">
    <property type="term" value="P:cell surface receptor protein tyrosine kinase signaling pathway"/>
    <property type="evidence" value="ECO:0007669"/>
    <property type="project" value="TreeGrafter"/>
</dbReference>
<dbReference type="PRINTS" id="PR00109">
    <property type="entry name" value="TYRKINASE"/>
</dbReference>
<dbReference type="GO" id="GO:0004714">
    <property type="term" value="F:transmembrane receptor protein tyrosine kinase activity"/>
    <property type="evidence" value="ECO:0007669"/>
    <property type="project" value="UniProtKB-EC"/>
</dbReference>
<feature type="domain" description="Sushi" evidence="42">
    <location>
        <begin position="1042"/>
        <end position="1099"/>
    </location>
</feature>
<dbReference type="InterPro" id="IPR026823">
    <property type="entry name" value="cEGF"/>
</dbReference>
<dbReference type="CDD" id="cd00054">
    <property type="entry name" value="EGF_CA"/>
    <property type="match status" value="3"/>
</dbReference>
<dbReference type="SMART" id="SM00219">
    <property type="entry name" value="TyrKc"/>
    <property type="match status" value="1"/>
</dbReference>
<feature type="domain" description="EGF-like" evidence="39">
    <location>
        <begin position="1099"/>
        <end position="1135"/>
    </location>
</feature>
<evidence type="ECO:0000256" key="26">
    <source>
        <dbReference type="ARBA" id="ARBA00023180"/>
    </source>
</evidence>
<dbReference type="SMART" id="SM00181">
    <property type="entry name" value="EGF"/>
    <property type="match status" value="3"/>
</dbReference>
<evidence type="ECO:0000256" key="22">
    <source>
        <dbReference type="ARBA" id="ARBA00023136"/>
    </source>
</evidence>
<dbReference type="Pfam" id="PF00084">
    <property type="entry name" value="Sushi"/>
    <property type="match status" value="1"/>
</dbReference>
<keyword evidence="22 37" id="KW-0472">Membrane</keyword>
<dbReference type="Gene3D" id="2.60.40.10">
    <property type="entry name" value="Immunoglobulins"/>
    <property type="match status" value="3"/>
</dbReference>
<dbReference type="SUPFAM" id="SSF57196">
    <property type="entry name" value="EGF/Laminin"/>
    <property type="match status" value="2"/>
</dbReference>
<evidence type="ECO:0000256" key="3">
    <source>
        <dbReference type="ARBA" id="ARBA00006127"/>
    </source>
</evidence>
<proteinExistence type="inferred from homology"/>
<evidence type="ECO:0000256" key="36">
    <source>
        <dbReference type="SAM" id="MobiDB-lite"/>
    </source>
</evidence>
<evidence type="ECO:0000256" key="37">
    <source>
        <dbReference type="SAM" id="Phobius"/>
    </source>
</evidence>
<evidence type="ECO:0000256" key="11">
    <source>
        <dbReference type="ARBA" id="ARBA00022659"/>
    </source>
</evidence>
<keyword evidence="7" id="KW-0964">Secreted</keyword>
<feature type="disulfide bond" evidence="33">
    <location>
        <begin position="1125"/>
        <end position="1134"/>
    </location>
</feature>
<evidence type="ECO:0000256" key="6">
    <source>
        <dbReference type="ARBA" id="ARBA00022475"/>
    </source>
</evidence>
<comment type="similarity">
    <text evidence="4">Belongs to the protein kinase superfamily. CAMK Ser/Thr protein kinase family.</text>
</comment>
<dbReference type="EMBL" id="JAOTOJ010000001">
    <property type="protein sequence ID" value="KAK9412129.1"/>
    <property type="molecule type" value="Genomic_DNA"/>
</dbReference>
<keyword evidence="18" id="KW-0106">Calcium</keyword>
<dbReference type="InterPro" id="IPR000436">
    <property type="entry name" value="Sushi_SCR_CCP_dom"/>
</dbReference>
<evidence type="ECO:0000259" key="42">
    <source>
        <dbReference type="PROSITE" id="PS50923"/>
    </source>
</evidence>
<evidence type="ECO:0000256" key="29">
    <source>
        <dbReference type="ARBA" id="ARBA00066004"/>
    </source>
</evidence>
<keyword evidence="44" id="KW-1185">Reference proteome</keyword>
<keyword evidence="20" id="KW-0130">Cell adhesion</keyword>
<dbReference type="Proteomes" id="UP001474421">
    <property type="component" value="Unassembled WGS sequence"/>
</dbReference>
<evidence type="ECO:0000313" key="43">
    <source>
        <dbReference type="EMBL" id="KAK9412129.1"/>
    </source>
</evidence>
<dbReference type="GO" id="GO:0005886">
    <property type="term" value="C:plasma membrane"/>
    <property type="evidence" value="ECO:0007669"/>
    <property type="project" value="UniProtKB-SubCell"/>
</dbReference>
<dbReference type="EC" id="2.7.10.1" evidence="5"/>
<evidence type="ECO:0000256" key="7">
    <source>
        <dbReference type="ARBA" id="ARBA00022525"/>
    </source>
</evidence>